<feature type="domain" description="Helicase C-terminal" evidence="4">
    <location>
        <begin position="266"/>
        <end position="462"/>
    </location>
</feature>
<organism evidence="5 6">
    <name type="scientific">Desmophyllum pertusum</name>
    <dbReference type="NCBI Taxonomy" id="174260"/>
    <lineage>
        <taxon>Eukaryota</taxon>
        <taxon>Metazoa</taxon>
        <taxon>Cnidaria</taxon>
        <taxon>Anthozoa</taxon>
        <taxon>Hexacorallia</taxon>
        <taxon>Scleractinia</taxon>
        <taxon>Caryophylliina</taxon>
        <taxon>Caryophylliidae</taxon>
        <taxon>Desmophyllum</taxon>
    </lineage>
</organism>
<dbReference type="PANTHER" id="PTHR36498">
    <property type="entry name" value="TATA-BINDING PROTEIN-ASSOCIATED FACTOR 172"/>
    <property type="match status" value="1"/>
</dbReference>
<proteinExistence type="predicted"/>
<dbReference type="PANTHER" id="PTHR36498:SF1">
    <property type="entry name" value="TATA-BINDING PROTEIN-ASSOCIATED FACTOR 172"/>
    <property type="match status" value="1"/>
</dbReference>
<dbReference type="Gene3D" id="3.40.50.300">
    <property type="entry name" value="P-loop containing nucleotide triphosphate hydrolases"/>
    <property type="match status" value="2"/>
</dbReference>
<dbReference type="GO" id="GO:0003677">
    <property type="term" value="F:DNA binding"/>
    <property type="evidence" value="ECO:0007669"/>
    <property type="project" value="InterPro"/>
</dbReference>
<dbReference type="SMART" id="SM00487">
    <property type="entry name" value="DEXDc"/>
    <property type="match status" value="1"/>
</dbReference>
<keyword evidence="6" id="KW-1185">Reference proteome</keyword>
<protein>
    <submittedName>
        <fullName evidence="5">Btaf1 RNA polymerase II</fullName>
    </submittedName>
</protein>
<dbReference type="Pfam" id="PF00271">
    <property type="entry name" value="Helicase_C"/>
    <property type="match status" value="1"/>
</dbReference>
<accession>A0A9X0CJA3</accession>
<evidence type="ECO:0000313" key="6">
    <source>
        <dbReference type="Proteomes" id="UP001163046"/>
    </source>
</evidence>
<dbReference type="SMART" id="SM00490">
    <property type="entry name" value="HELICc"/>
    <property type="match status" value="1"/>
</dbReference>
<dbReference type="InterPro" id="IPR027417">
    <property type="entry name" value="P-loop_NTPase"/>
</dbReference>
<evidence type="ECO:0000259" key="3">
    <source>
        <dbReference type="PROSITE" id="PS51192"/>
    </source>
</evidence>
<dbReference type="InterPro" id="IPR001650">
    <property type="entry name" value="Helicase_C-like"/>
</dbReference>
<keyword evidence="1" id="KW-0378">Hydrolase</keyword>
<dbReference type="Pfam" id="PF00176">
    <property type="entry name" value="SNF2-rel_dom"/>
    <property type="match status" value="1"/>
</dbReference>
<dbReference type="Proteomes" id="UP001163046">
    <property type="component" value="Unassembled WGS sequence"/>
</dbReference>
<feature type="domain" description="Helicase ATP-binding" evidence="3">
    <location>
        <begin position="1"/>
        <end position="139"/>
    </location>
</feature>
<dbReference type="SUPFAM" id="SSF52540">
    <property type="entry name" value="P-loop containing nucleoside triphosphate hydrolases"/>
    <property type="match status" value="2"/>
</dbReference>
<dbReference type="PROSITE" id="PS51192">
    <property type="entry name" value="HELICASE_ATP_BIND_1"/>
    <property type="match status" value="1"/>
</dbReference>
<dbReference type="InterPro" id="IPR014001">
    <property type="entry name" value="Helicase_ATP-bd"/>
</dbReference>
<dbReference type="InterPro" id="IPR049730">
    <property type="entry name" value="SNF2/RAD54-like_C"/>
</dbReference>
<dbReference type="PROSITE" id="PS51194">
    <property type="entry name" value="HELICASE_CTER"/>
    <property type="match status" value="1"/>
</dbReference>
<feature type="compositionally biased region" description="Basic and acidic residues" evidence="2">
    <location>
        <begin position="232"/>
        <end position="251"/>
    </location>
</feature>
<reference evidence="5" key="1">
    <citation type="submission" date="2023-01" db="EMBL/GenBank/DDBJ databases">
        <title>Genome assembly of the deep-sea coral Lophelia pertusa.</title>
        <authorList>
            <person name="Herrera S."/>
            <person name="Cordes E."/>
        </authorList>
    </citation>
    <scope>NUCLEOTIDE SEQUENCE</scope>
    <source>
        <strain evidence="5">USNM1676648</strain>
        <tissue evidence="5">Polyp</tissue>
    </source>
</reference>
<sequence length="523" mass="59616">MEQETGNSDCKPLPSLVICPPTLTGHWVYEVEKFVNKDFLKPLHYTGPPSERQRLRNKVKNHSLVVASYDIVRNDGDFFRSVHWNYCVLDEGHIIKNGKTKLAKVIKQLRASHRLILSGTPIQNNVLELWSLFDFLMPGFLGTEKQFQARFGKPILQSRDAKSSSKEQEAGALAMEALHRQVLPFLLRRLKEDVLQDLPPKIIQDYYCELSPLQAQLYEDFAKSQVKKGLEESVSHIDDDKKEEKTNKDTPSRFSSRLTKRVIRPQALQYLRKLCNHPLLVLTANHPEYDKVMDQLHQQNISIRDIQHAAKLVALKQLLLDCGIGVSSSSDLSSDPVVSQHRVLLFCQLKSMLDIIENDLFKFNNDPSIDILLLTTHVGGLGLNLTGADTVVFVEHDWNPMKDLQAMDRAHRIGQKKVVNVYRLITRGTLEEKIMGLQKFKLNIANTVITHDNSSLSTMDTGQLLDLFSVEKEKKKDKTATQQQSDAASKTSLKTMVENLGELWDEEQYETEYNLDNFIGSLK</sequence>
<dbReference type="CDD" id="cd18793">
    <property type="entry name" value="SF2_C_SNF"/>
    <property type="match status" value="1"/>
</dbReference>
<gene>
    <name evidence="5" type="primary">BTAF1_1</name>
    <name evidence="5" type="ORF">OS493_039195</name>
</gene>
<dbReference type="InterPro" id="IPR000330">
    <property type="entry name" value="SNF2_N"/>
</dbReference>
<evidence type="ECO:0000256" key="1">
    <source>
        <dbReference type="ARBA" id="ARBA00022801"/>
    </source>
</evidence>
<dbReference type="EMBL" id="MU827465">
    <property type="protein sequence ID" value="KAJ7348761.1"/>
    <property type="molecule type" value="Genomic_DNA"/>
</dbReference>
<feature type="region of interest" description="Disordered" evidence="2">
    <location>
        <begin position="232"/>
        <end position="256"/>
    </location>
</feature>
<dbReference type="OrthoDB" id="10252227at2759"/>
<dbReference type="GO" id="GO:0017025">
    <property type="term" value="F:TBP-class protein binding"/>
    <property type="evidence" value="ECO:0007669"/>
    <property type="project" value="InterPro"/>
</dbReference>
<dbReference type="GO" id="GO:0005524">
    <property type="term" value="F:ATP binding"/>
    <property type="evidence" value="ECO:0007669"/>
    <property type="project" value="InterPro"/>
</dbReference>
<evidence type="ECO:0000259" key="4">
    <source>
        <dbReference type="PROSITE" id="PS51194"/>
    </source>
</evidence>
<name>A0A9X0CJA3_9CNID</name>
<evidence type="ECO:0000313" key="5">
    <source>
        <dbReference type="EMBL" id="KAJ7348761.1"/>
    </source>
</evidence>
<dbReference type="Gene3D" id="3.40.50.10810">
    <property type="entry name" value="Tandem AAA-ATPase domain"/>
    <property type="match status" value="1"/>
</dbReference>
<evidence type="ECO:0000256" key="2">
    <source>
        <dbReference type="SAM" id="MobiDB-lite"/>
    </source>
</evidence>
<dbReference type="AlphaFoldDB" id="A0A9X0CJA3"/>
<dbReference type="GO" id="GO:0016887">
    <property type="term" value="F:ATP hydrolysis activity"/>
    <property type="evidence" value="ECO:0007669"/>
    <property type="project" value="InterPro"/>
</dbReference>
<comment type="caution">
    <text evidence="5">The sequence shown here is derived from an EMBL/GenBank/DDBJ whole genome shotgun (WGS) entry which is preliminary data.</text>
</comment>
<dbReference type="InterPro" id="IPR038718">
    <property type="entry name" value="SNF2-like_sf"/>
</dbReference>
<dbReference type="InterPro" id="IPR044972">
    <property type="entry name" value="Mot1"/>
</dbReference>